<reference evidence="4" key="2">
    <citation type="journal article" date="2021" name="PeerJ">
        <title>Extensive microbial diversity within the chicken gut microbiome revealed by metagenomics and culture.</title>
        <authorList>
            <person name="Gilroy R."/>
            <person name="Ravi A."/>
            <person name="Getino M."/>
            <person name="Pursley I."/>
            <person name="Horton D.L."/>
            <person name="Alikhan N.F."/>
            <person name="Baker D."/>
            <person name="Gharbi K."/>
            <person name="Hall N."/>
            <person name="Watson M."/>
            <person name="Adriaenssens E.M."/>
            <person name="Foster-Nyarko E."/>
            <person name="Jarju S."/>
            <person name="Secka A."/>
            <person name="Antonio M."/>
            <person name="Oren A."/>
            <person name="Chaudhuri R.R."/>
            <person name="La Ragione R."/>
            <person name="Hildebrand F."/>
            <person name="Pallen M.J."/>
        </authorList>
    </citation>
    <scope>NUCLEOTIDE SEQUENCE</scope>
    <source>
        <strain evidence="4">ChiSjej1B19-3389</strain>
    </source>
</reference>
<evidence type="ECO:0000313" key="5">
    <source>
        <dbReference type="Proteomes" id="UP000886787"/>
    </source>
</evidence>
<gene>
    <name evidence="4" type="ORF">IAD32_02955</name>
</gene>
<name>A0A9D1CTT8_9FIRM</name>
<sequence>MQKKRFLYSLARVICTPLFKLLYRYRYTNKDNIPQSGAYIICSNHISYSDPLLLGIGQKREIRYMAKSELFRNRFFARLITGLGAFPVQRGAHDNAVFDTADSILENGEVLGIFPEGTRSKTGELLRMRSGAALIAAQMQVPVVPACITPKGGKLKFFNPTKISYAPPITPQELGLQRETQTAPQLRAATRKIAQAIARLRENDKF</sequence>
<keyword evidence="2 4" id="KW-0012">Acyltransferase</keyword>
<dbReference type="AlphaFoldDB" id="A0A9D1CTT8"/>
<dbReference type="GO" id="GO:0006654">
    <property type="term" value="P:phosphatidic acid biosynthetic process"/>
    <property type="evidence" value="ECO:0007669"/>
    <property type="project" value="TreeGrafter"/>
</dbReference>
<evidence type="ECO:0000313" key="4">
    <source>
        <dbReference type="EMBL" id="HIQ80227.1"/>
    </source>
</evidence>
<dbReference type="GO" id="GO:0003841">
    <property type="term" value="F:1-acylglycerol-3-phosphate O-acyltransferase activity"/>
    <property type="evidence" value="ECO:0007669"/>
    <property type="project" value="TreeGrafter"/>
</dbReference>
<evidence type="ECO:0000259" key="3">
    <source>
        <dbReference type="SMART" id="SM00563"/>
    </source>
</evidence>
<accession>A0A9D1CTT8</accession>
<protein>
    <submittedName>
        <fullName evidence="4">1-acyl-sn-glycerol-3-phosphate acyltransferase</fullName>
    </submittedName>
</protein>
<dbReference type="PANTHER" id="PTHR10434:SF11">
    <property type="entry name" value="1-ACYL-SN-GLYCEROL-3-PHOSPHATE ACYLTRANSFERASE"/>
    <property type="match status" value="1"/>
</dbReference>
<dbReference type="EMBL" id="DVFW01000018">
    <property type="protein sequence ID" value="HIQ80227.1"/>
    <property type="molecule type" value="Genomic_DNA"/>
</dbReference>
<reference evidence="4" key="1">
    <citation type="submission" date="2020-10" db="EMBL/GenBank/DDBJ databases">
        <authorList>
            <person name="Gilroy R."/>
        </authorList>
    </citation>
    <scope>NUCLEOTIDE SEQUENCE</scope>
    <source>
        <strain evidence="4">ChiSjej1B19-3389</strain>
    </source>
</reference>
<proteinExistence type="predicted"/>
<dbReference type="InterPro" id="IPR002123">
    <property type="entry name" value="Plipid/glycerol_acylTrfase"/>
</dbReference>
<evidence type="ECO:0000256" key="1">
    <source>
        <dbReference type="ARBA" id="ARBA00022679"/>
    </source>
</evidence>
<dbReference type="PANTHER" id="PTHR10434">
    <property type="entry name" value="1-ACYL-SN-GLYCEROL-3-PHOSPHATE ACYLTRANSFERASE"/>
    <property type="match status" value="1"/>
</dbReference>
<dbReference type="SUPFAM" id="SSF69593">
    <property type="entry name" value="Glycerol-3-phosphate (1)-acyltransferase"/>
    <property type="match status" value="1"/>
</dbReference>
<dbReference type="SMART" id="SM00563">
    <property type="entry name" value="PlsC"/>
    <property type="match status" value="1"/>
</dbReference>
<evidence type="ECO:0000256" key="2">
    <source>
        <dbReference type="ARBA" id="ARBA00023315"/>
    </source>
</evidence>
<feature type="domain" description="Phospholipid/glycerol acyltransferase" evidence="3">
    <location>
        <begin position="39"/>
        <end position="151"/>
    </location>
</feature>
<comment type="caution">
    <text evidence="4">The sequence shown here is derived from an EMBL/GenBank/DDBJ whole genome shotgun (WGS) entry which is preliminary data.</text>
</comment>
<dbReference type="Proteomes" id="UP000886787">
    <property type="component" value="Unassembled WGS sequence"/>
</dbReference>
<keyword evidence="1" id="KW-0808">Transferase</keyword>
<dbReference type="CDD" id="cd07989">
    <property type="entry name" value="LPLAT_AGPAT-like"/>
    <property type="match status" value="1"/>
</dbReference>
<organism evidence="4 5">
    <name type="scientific">Candidatus Scatavimonas merdigallinarum</name>
    <dbReference type="NCBI Taxonomy" id="2840914"/>
    <lineage>
        <taxon>Bacteria</taxon>
        <taxon>Bacillati</taxon>
        <taxon>Bacillota</taxon>
        <taxon>Clostridia</taxon>
        <taxon>Eubacteriales</taxon>
        <taxon>Oscillospiraceae</taxon>
        <taxon>Oscillospiraceae incertae sedis</taxon>
        <taxon>Candidatus Scatavimonas</taxon>
    </lineage>
</organism>
<dbReference type="Pfam" id="PF01553">
    <property type="entry name" value="Acyltransferase"/>
    <property type="match status" value="1"/>
</dbReference>